<reference evidence="4" key="1">
    <citation type="journal article" date="2016" name="Nat. Commun.">
        <title>The Gonium pectorale genome demonstrates co-option of cell cycle regulation during the evolution of multicellularity.</title>
        <authorList>
            <person name="Hanschen E.R."/>
            <person name="Marriage T.N."/>
            <person name="Ferris P.J."/>
            <person name="Hamaji T."/>
            <person name="Toyoda A."/>
            <person name="Fujiyama A."/>
            <person name="Neme R."/>
            <person name="Noguchi H."/>
            <person name="Minakuchi Y."/>
            <person name="Suzuki M."/>
            <person name="Kawai-Toyooka H."/>
            <person name="Smith D.R."/>
            <person name="Sparks H."/>
            <person name="Anderson J."/>
            <person name="Bakaric R."/>
            <person name="Luria V."/>
            <person name="Karger A."/>
            <person name="Kirschner M.W."/>
            <person name="Durand P.M."/>
            <person name="Michod R.E."/>
            <person name="Nozaki H."/>
            <person name="Olson B.J."/>
        </authorList>
    </citation>
    <scope>NUCLEOTIDE SEQUENCE [LARGE SCALE GENOMIC DNA]</scope>
    <source>
        <strain evidence="4">NIES-2863</strain>
    </source>
</reference>
<organism evidence="3 4">
    <name type="scientific">Gonium pectorale</name>
    <name type="common">Green alga</name>
    <dbReference type="NCBI Taxonomy" id="33097"/>
    <lineage>
        <taxon>Eukaryota</taxon>
        <taxon>Viridiplantae</taxon>
        <taxon>Chlorophyta</taxon>
        <taxon>core chlorophytes</taxon>
        <taxon>Chlorophyceae</taxon>
        <taxon>CS clade</taxon>
        <taxon>Chlamydomonadales</taxon>
        <taxon>Volvocaceae</taxon>
        <taxon>Gonium</taxon>
    </lineage>
</organism>
<keyword evidence="2" id="KW-1133">Transmembrane helix</keyword>
<accession>A0A150GL58</accession>
<evidence type="ECO:0000256" key="2">
    <source>
        <dbReference type="SAM" id="Phobius"/>
    </source>
</evidence>
<keyword evidence="2" id="KW-0812">Transmembrane</keyword>
<name>A0A150GL58_GONPE</name>
<dbReference type="Proteomes" id="UP000075714">
    <property type="component" value="Unassembled WGS sequence"/>
</dbReference>
<proteinExistence type="predicted"/>
<dbReference type="AlphaFoldDB" id="A0A150GL58"/>
<dbReference type="EMBL" id="LSYV01000017">
    <property type="protein sequence ID" value="KXZ50542.1"/>
    <property type="molecule type" value="Genomic_DNA"/>
</dbReference>
<gene>
    <name evidence="3" type="ORF">GPECTOR_16g717</name>
</gene>
<protein>
    <submittedName>
        <fullName evidence="3">Uncharacterized protein</fullName>
    </submittedName>
</protein>
<keyword evidence="2" id="KW-0472">Membrane</keyword>
<keyword evidence="4" id="KW-1185">Reference proteome</keyword>
<feature type="transmembrane region" description="Helical" evidence="2">
    <location>
        <begin position="311"/>
        <end position="338"/>
    </location>
</feature>
<feature type="transmembrane region" description="Helical" evidence="2">
    <location>
        <begin position="247"/>
        <end position="269"/>
    </location>
</feature>
<dbReference type="OrthoDB" id="532662at2759"/>
<feature type="region of interest" description="Disordered" evidence="1">
    <location>
        <begin position="525"/>
        <end position="551"/>
    </location>
</feature>
<comment type="caution">
    <text evidence="3">The sequence shown here is derived from an EMBL/GenBank/DDBJ whole genome shotgun (WGS) entry which is preliminary data.</text>
</comment>
<evidence type="ECO:0000313" key="4">
    <source>
        <dbReference type="Proteomes" id="UP000075714"/>
    </source>
</evidence>
<evidence type="ECO:0000256" key="1">
    <source>
        <dbReference type="SAM" id="MobiDB-lite"/>
    </source>
</evidence>
<evidence type="ECO:0000313" key="3">
    <source>
        <dbReference type="EMBL" id="KXZ50542.1"/>
    </source>
</evidence>
<feature type="transmembrane region" description="Helical" evidence="2">
    <location>
        <begin position="281"/>
        <end position="299"/>
    </location>
</feature>
<sequence>MASYEPAPGGTSDVRNIQTFGDALFHSLGFLTAHIQKSIASGVPGEEVMITDYDRVLFARLELDFKSNCEPAYAEIGSLCYRSGLDPTTRAQMDPATVASLTGAHGVHQIVLLDRGFTRNQTLEAVAQVASVVMLVMEIWAEVVQFNMCWSWVELHAPDEDRNNSKSARKRLMHATWLFFAQVRVMETQDDFDIMQSFAQLRFNHLVWGIFSSVLLGSRVLSGFKIHVGLRVYAATLAKTWEYFKDLLVFFGALWLLIVVLITPLFVVTGANTSFVDGSTAFLNIGLIAFSLFGYQDYFANDSPTFGDFKVVFMFVFWFTVIMLVVISQNVMLALVAAAYDEAREAEGNEDRSFLGLSWYRICWMLYSGWHRWVLRKSRHAMLEDLMASMERPDSWSYNCIFVRWALSTLPETRLLAQLYTDPASGGPGVRPRLRRLPPLLTSKGGAEVQSRLPVHYNDADDIFAMAEDEVDELLDCVEAAWERMRRNAVVGRFSDLGWSERGRALLREGLLEVYRRHDIHERTTSTIQSPALQASGCGQAKQEAPDGGSDPGVLHVKSTAALVQLPSPRPAGPDADRPPVIYGSSAADGPGYPTVALGADLSRRQEVRGRQLHFFNRRGRIADSLDLLWNQQGEIRAQQQAVVAQLHDMRAQQQDMKAVMHALLSEAL</sequence>
<feature type="transmembrane region" description="Helical" evidence="2">
    <location>
        <begin position="206"/>
        <end position="226"/>
    </location>
</feature>